<gene>
    <name evidence="9" type="primary">hutU</name>
    <name evidence="13" type="ORF">ACFSUE_07300</name>
</gene>
<accession>A0ABW5S0W2</accession>
<comment type="cofactor">
    <cofactor evidence="9">
        <name>NAD(+)</name>
        <dbReference type="ChEBI" id="CHEBI:57540"/>
    </cofactor>
    <text evidence="9">Binds 1 NAD(+) per subunit.</text>
</comment>
<evidence type="ECO:0000256" key="1">
    <source>
        <dbReference type="ARBA" id="ARBA00004794"/>
    </source>
</evidence>
<dbReference type="EC" id="4.2.1.49" evidence="3 9"/>
<dbReference type="PIRSF" id="PIRSF001423">
    <property type="entry name" value="Urocanate_hydrat"/>
    <property type="match status" value="1"/>
</dbReference>
<protein>
    <recommendedName>
        <fullName evidence="3 9">Urocanate hydratase</fullName>
        <shortName evidence="9">Urocanase</shortName>
        <ecNumber evidence="3 9">4.2.1.49</ecNumber>
    </recommendedName>
    <alternativeName>
        <fullName evidence="7 9">Imidazolonepropionate hydrolase</fullName>
    </alternativeName>
</protein>
<evidence type="ECO:0000259" key="11">
    <source>
        <dbReference type="Pfam" id="PF17391"/>
    </source>
</evidence>
<feature type="binding site" evidence="9">
    <location>
        <position position="405"/>
    </location>
    <ligand>
        <name>NAD(+)</name>
        <dbReference type="ChEBI" id="CHEBI:57540"/>
    </ligand>
</feature>
<feature type="binding site" evidence="9">
    <location>
        <position position="278"/>
    </location>
    <ligand>
        <name>NAD(+)</name>
        <dbReference type="ChEBI" id="CHEBI:57540"/>
    </ligand>
</feature>
<evidence type="ECO:0000256" key="7">
    <source>
        <dbReference type="ARBA" id="ARBA00031640"/>
    </source>
</evidence>
<dbReference type="RefSeq" id="WP_253060156.1">
    <property type="nucleotide sequence ID" value="NZ_JAMXWM010000005.1"/>
</dbReference>
<dbReference type="Gene3D" id="3.40.50.10730">
    <property type="entry name" value="Urocanase like domains"/>
    <property type="match status" value="1"/>
</dbReference>
<dbReference type="Proteomes" id="UP001597399">
    <property type="component" value="Unassembled WGS sequence"/>
</dbReference>
<dbReference type="PANTHER" id="PTHR12216">
    <property type="entry name" value="UROCANATE HYDRATASE"/>
    <property type="match status" value="1"/>
</dbReference>
<comment type="catalytic activity">
    <reaction evidence="8 9">
        <text>4-imidazolone-5-propanoate = trans-urocanate + H2O</text>
        <dbReference type="Rhea" id="RHEA:13101"/>
        <dbReference type="ChEBI" id="CHEBI:15377"/>
        <dbReference type="ChEBI" id="CHEBI:17771"/>
        <dbReference type="ChEBI" id="CHEBI:77893"/>
        <dbReference type="EC" id="4.2.1.49"/>
    </reaction>
</comment>
<dbReference type="Pfam" id="PF01175">
    <property type="entry name" value="Urocanase"/>
    <property type="match status" value="1"/>
</dbReference>
<comment type="subcellular location">
    <subcellularLocation>
        <location evidence="9">Cytoplasm</location>
    </subcellularLocation>
</comment>
<dbReference type="PANTHER" id="PTHR12216:SF3">
    <property type="entry name" value="UROCANATE HYDRATASE"/>
    <property type="match status" value="1"/>
</dbReference>
<evidence type="ECO:0000256" key="8">
    <source>
        <dbReference type="ARBA" id="ARBA00047623"/>
    </source>
</evidence>
<dbReference type="InterPro" id="IPR038364">
    <property type="entry name" value="Urocanase_central_sf"/>
</dbReference>
<name>A0ABW5S0W2_9BACL</name>
<evidence type="ECO:0000256" key="9">
    <source>
        <dbReference type="HAMAP-Rule" id="MF_00577"/>
    </source>
</evidence>
<dbReference type="InterPro" id="IPR023637">
    <property type="entry name" value="Urocanase-like"/>
</dbReference>
<evidence type="ECO:0000313" key="14">
    <source>
        <dbReference type="Proteomes" id="UP001597399"/>
    </source>
</evidence>
<keyword evidence="6 9" id="KW-0456">Lyase</keyword>
<comment type="caution">
    <text evidence="13">The sequence shown here is derived from an EMBL/GenBank/DDBJ whole genome shotgun (WGS) entry which is preliminary data.</text>
</comment>
<dbReference type="Pfam" id="PF17392">
    <property type="entry name" value="Urocanase_C"/>
    <property type="match status" value="1"/>
</dbReference>
<evidence type="ECO:0000256" key="3">
    <source>
        <dbReference type="ARBA" id="ARBA00011992"/>
    </source>
</evidence>
<evidence type="ECO:0000256" key="4">
    <source>
        <dbReference type="ARBA" id="ARBA00022808"/>
    </source>
</evidence>
<evidence type="ECO:0000256" key="2">
    <source>
        <dbReference type="ARBA" id="ARBA00007578"/>
    </source>
</evidence>
<keyword evidence="4 9" id="KW-0369">Histidine metabolism</keyword>
<keyword evidence="14" id="KW-1185">Reference proteome</keyword>
<evidence type="ECO:0000313" key="13">
    <source>
        <dbReference type="EMBL" id="MFD2693430.1"/>
    </source>
</evidence>
<reference evidence="14" key="1">
    <citation type="journal article" date="2019" name="Int. J. Syst. Evol. Microbiol.">
        <title>The Global Catalogue of Microorganisms (GCM) 10K type strain sequencing project: providing services to taxonomists for standard genome sequencing and annotation.</title>
        <authorList>
            <consortium name="The Broad Institute Genomics Platform"/>
            <consortium name="The Broad Institute Genome Sequencing Center for Infectious Disease"/>
            <person name="Wu L."/>
            <person name="Ma J."/>
        </authorList>
    </citation>
    <scope>NUCLEOTIDE SEQUENCE [LARGE SCALE GENOMIC DNA]</scope>
    <source>
        <strain evidence="14">TISTR 2466</strain>
    </source>
</reference>
<sequence>MTVRPDSQYSLSILEEGKPLPDYPEFVEDIRRAPDRGYTLSPQQTRVALKNALRYIPEKYHEQLISEFLNELKTRGRIYGYRFRPVGHIYGKPIDTYKGKCTEGKAFQVMIDNNLDFDVALYPYELVTYGETGSVCQNWMQYRLIKKYLENLEEDQTLVLESGHPLGVFKTKPEAPRVILTNALMVGEFDNLKDWEIAEQMGVANYGQMTAGGWMYIGPQGIVHGTYNTLLNAGREKLGIPNEADLSGYLFISSGLGGMSGAQPKAVEIAHGVGIIAEVDQSRIDTRLRQGWVNVSSDNLDKIFAIAQKHLDDKTTVSIAYHGNIVDLLDYVVAHDIKVDLLSDQTSCHAVYEGGYCPQGLTFDERTKMLSENREHFNQFVDQSLKHHYACIKALVNQGTYFFDYGNSFLKAVYDAGVTEISKNGRDDKDGFTLPSYVEDIMGPQLFDYGYGPFRWVCLSGKDGDLQKTDQAAMACIDPNRRYQDRDNYNWIRDAEKNQLVVGTKARILYQDAEGRIAIALKFNQMVRNHEIGPVMIGRDHHDVSGTDSPFRETANIKDGSNVMADMAVQCFAGNAARGMSLVALHNGGGVGIGKSINGGFGLVLDGSTRVDEIIKQAILWDVMGGVARRNWARNEHSMETAVAFNQKYQGENYLTIPHLVNEELLTELCGSEGGSNE</sequence>
<dbReference type="PROSITE" id="PS01233">
    <property type="entry name" value="UROCANASE"/>
    <property type="match status" value="1"/>
</dbReference>
<dbReference type="GO" id="GO:0016153">
    <property type="term" value="F:urocanate hydratase activity"/>
    <property type="evidence" value="ECO:0007669"/>
    <property type="project" value="UniProtKB-EC"/>
</dbReference>
<comment type="similarity">
    <text evidence="2 9">Belongs to the urocanase family.</text>
</comment>
<keyword evidence="9" id="KW-0963">Cytoplasm</keyword>
<comment type="caution">
    <text evidence="9">Lacks conserved residue(s) required for the propagation of feature annotation.</text>
</comment>
<dbReference type="Pfam" id="PF17391">
    <property type="entry name" value="Urocanase_N"/>
    <property type="match status" value="1"/>
</dbReference>
<evidence type="ECO:0000256" key="5">
    <source>
        <dbReference type="ARBA" id="ARBA00023027"/>
    </source>
</evidence>
<dbReference type="InterPro" id="IPR035085">
    <property type="entry name" value="Urocanase_Rossmann-like"/>
</dbReference>
<dbReference type="NCBIfam" id="TIGR01228">
    <property type="entry name" value="hutU"/>
    <property type="match status" value="1"/>
</dbReference>
<dbReference type="Gene3D" id="3.40.1770.10">
    <property type="entry name" value="Urocanase superfamily"/>
    <property type="match status" value="2"/>
</dbReference>
<feature type="binding site" evidence="9">
    <location>
        <position position="283"/>
    </location>
    <ligand>
        <name>NAD(+)</name>
        <dbReference type="ChEBI" id="CHEBI:57540"/>
    </ligand>
</feature>
<evidence type="ECO:0000259" key="10">
    <source>
        <dbReference type="Pfam" id="PF01175"/>
    </source>
</evidence>
<comment type="pathway">
    <text evidence="1 9">Amino-acid degradation; L-histidine degradation into L-glutamate; N-formimidoyl-L-glutamate from L-histidine: step 2/3.</text>
</comment>
<dbReference type="NCBIfam" id="NF003820">
    <property type="entry name" value="PRK05414.1"/>
    <property type="match status" value="1"/>
</dbReference>
<organism evidence="13 14">
    <name type="scientific">Sporolactobacillus shoreicorticis</name>
    <dbReference type="NCBI Taxonomy" id="1923877"/>
    <lineage>
        <taxon>Bacteria</taxon>
        <taxon>Bacillati</taxon>
        <taxon>Bacillota</taxon>
        <taxon>Bacilli</taxon>
        <taxon>Bacillales</taxon>
        <taxon>Sporolactobacillaceae</taxon>
        <taxon>Sporolactobacillus</taxon>
    </lineage>
</organism>
<dbReference type="InterPro" id="IPR036190">
    <property type="entry name" value="Urocanase_sf"/>
</dbReference>
<feature type="domain" description="Urocanase N-terminal" evidence="11">
    <location>
        <begin position="90"/>
        <end position="215"/>
    </location>
</feature>
<comment type="function">
    <text evidence="9">Catalyzes the conversion of urocanate to 4-imidazolone-5-propionate.</text>
</comment>
<dbReference type="InterPro" id="IPR055351">
    <property type="entry name" value="Urocanase"/>
</dbReference>
<feature type="domain" description="Urocanase Rossmann-like" evidence="10">
    <location>
        <begin position="218"/>
        <end position="441"/>
    </location>
</feature>
<evidence type="ECO:0000259" key="12">
    <source>
        <dbReference type="Pfam" id="PF17392"/>
    </source>
</evidence>
<dbReference type="InterPro" id="IPR035400">
    <property type="entry name" value="Urocanase_N"/>
</dbReference>
<feature type="domain" description="Urocanase C-terminal" evidence="12">
    <location>
        <begin position="446"/>
        <end position="642"/>
    </location>
</feature>
<dbReference type="HAMAP" id="MF_00577">
    <property type="entry name" value="HutU"/>
    <property type="match status" value="1"/>
</dbReference>
<dbReference type="InterPro" id="IPR035401">
    <property type="entry name" value="Urocanase_C"/>
</dbReference>
<keyword evidence="5 9" id="KW-0520">NAD</keyword>
<evidence type="ECO:0000256" key="6">
    <source>
        <dbReference type="ARBA" id="ARBA00023239"/>
    </source>
</evidence>
<feature type="binding site" evidence="9">
    <location>
        <position position="208"/>
    </location>
    <ligand>
        <name>NAD(+)</name>
        <dbReference type="ChEBI" id="CHEBI:57540"/>
    </ligand>
</feature>
<proteinExistence type="inferred from homology"/>
<feature type="binding site" evidence="9">
    <location>
        <position position="590"/>
    </location>
    <ligand>
        <name>NAD(+)</name>
        <dbReference type="ChEBI" id="CHEBI:57540"/>
    </ligand>
</feature>
<dbReference type="EMBL" id="JBHUMQ010000017">
    <property type="protein sequence ID" value="MFD2693430.1"/>
    <property type="molecule type" value="Genomic_DNA"/>
</dbReference>
<dbReference type="SUPFAM" id="SSF111326">
    <property type="entry name" value="Urocanase"/>
    <property type="match status" value="1"/>
</dbReference>
<dbReference type="InterPro" id="IPR023636">
    <property type="entry name" value="Urocanase_CS"/>
</dbReference>